<evidence type="ECO:0000256" key="6">
    <source>
        <dbReference type="ARBA" id="ARBA00022837"/>
    </source>
</evidence>
<comment type="PTM">
    <text evidence="7">The conversion to 3-oxoalanine (also known as C-formylglycine, FGly), of a serine or cysteine residue in prokaryotes and of a cysteine residue in eukaryotes, is critical for catalytic activity.</text>
</comment>
<dbReference type="RefSeq" id="WP_055170164.1">
    <property type="nucleotide sequence ID" value="NZ_CZAI01000001.1"/>
</dbReference>
<evidence type="ECO:0000259" key="9">
    <source>
        <dbReference type="Pfam" id="PF00884"/>
    </source>
</evidence>
<evidence type="ECO:0000256" key="1">
    <source>
        <dbReference type="ARBA" id="ARBA00001913"/>
    </source>
</evidence>
<dbReference type="InterPro" id="IPR050738">
    <property type="entry name" value="Sulfatase"/>
</dbReference>
<evidence type="ECO:0000256" key="8">
    <source>
        <dbReference type="SAM" id="SignalP"/>
    </source>
</evidence>
<protein>
    <submittedName>
        <fullName evidence="10">Secreted sulfatase ydeN</fullName>
        <ecNumber evidence="10">3.1.6.1</ecNumber>
    </submittedName>
</protein>
<dbReference type="EMBL" id="CZAI01000001">
    <property type="protein sequence ID" value="CUO74065.1"/>
    <property type="molecule type" value="Genomic_DNA"/>
</dbReference>
<dbReference type="Gene3D" id="3.40.720.10">
    <property type="entry name" value="Alkaline Phosphatase, subunit A"/>
    <property type="match status" value="1"/>
</dbReference>
<sequence length="518" mass="58284">MNKKKLFPLALVPLAATSLQAQSNIQTGRTDKRPNIILFMVDDMGWQDTSLPFWTQKTHYNELYETPNMERLARQGMMFTQAYASSISSPTRCSLITGTNAARHRVTNWTLQKNTMTDRKDKQLAVPDWNYNGVSQVPGTNNTFVGTSFVQILKDNGYHTIHCGKAHFGSIDTPGEDPHHWGFEVNIAGHAAGGLASYLGEENYGHTKDGKPVSLMAVPGLEKYWGTETFVTEALTQEAIKALNKAKKYNQPFYLYMAQYAIHVPLNKDMRFYDKYKKKGMTDHEAAYATLIEGMDKSLGDLMNWLEKNDEADNTIIIFMSDNGGLAAESYWRDGKLHTQNHPLNSGKGSTYEGGIREPMIVSWPGVVKPGSKCDNYLLIEDFYPSILEMAGIKKYKTVQPIDGISFISLLKQTGNPSKGRSLFWNMPNNWGNDGPGINFNCAVRNGDWKLIYYYGTGKKELFNIPNDIGESNDLSAQHPDIVKRLSKELGNYLRKVDAQRPTFKAIGQPCPWPDEKK</sequence>
<feature type="signal peptide" evidence="8">
    <location>
        <begin position="1"/>
        <end position="21"/>
    </location>
</feature>
<dbReference type="SUPFAM" id="SSF53649">
    <property type="entry name" value="Alkaline phosphatase-like"/>
    <property type="match status" value="1"/>
</dbReference>
<dbReference type="PROSITE" id="PS00523">
    <property type="entry name" value="SULFATASE_1"/>
    <property type="match status" value="1"/>
</dbReference>
<dbReference type="InterPro" id="IPR017850">
    <property type="entry name" value="Alkaline_phosphatase_core_sf"/>
</dbReference>
<dbReference type="PANTHER" id="PTHR42693:SF42">
    <property type="entry name" value="ARYLSULFATASE G"/>
    <property type="match status" value="1"/>
</dbReference>
<gene>
    <name evidence="10" type="primary">atsA_10</name>
    <name evidence="10" type="ORF">ERS852494_00673</name>
</gene>
<name>A0A174HMF8_9BACE</name>
<evidence type="ECO:0000256" key="7">
    <source>
        <dbReference type="PIRSR" id="PIRSR600917-52"/>
    </source>
</evidence>
<dbReference type="Pfam" id="PF00884">
    <property type="entry name" value="Sulfatase"/>
    <property type="match status" value="1"/>
</dbReference>
<proteinExistence type="inferred from homology"/>
<keyword evidence="6" id="KW-0106">Calcium</keyword>
<keyword evidence="3" id="KW-0479">Metal-binding</keyword>
<accession>A0A174HMF8</accession>
<comment type="similarity">
    <text evidence="2">Belongs to the sulfatase family.</text>
</comment>
<evidence type="ECO:0000313" key="11">
    <source>
        <dbReference type="Proteomes" id="UP000095657"/>
    </source>
</evidence>
<keyword evidence="5 10" id="KW-0378">Hydrolase</keyword>
<dbReference type="EC" id="3.1.6.1" evidence="10"/>
<evidence type="ECO:0000256" key="5">
    <source>
        <dbReference type="ARBA" id="ARBA00022801"/>
    </source>
</evidence>
<dbReference type="FunFam" id="3.40.720.10:FF:000101">
    <property type="entry name" value="Secreted sulfatase ydeN"/>
    <property type="match status" value="1"/>
</dbReference>
<dbReference type="Gene3D" id="3.30.1120.10">
    <property type="match status" value="1"/>
</dbReference>
<keyword evidence="4 8" id="KW-0732">Signal</keyword>
<reference evidence="10 11" key="1">
    <citation type="submission" date="2015-09" db="EMBL/GenBank/DDBJ databases">
        <authorList>
            <consortium name="Pathogen Informatics"/>
        </authorList>
    </citation>
    <scope>NUCLEOTIDE SEQUENCE [LARGE SCALE GENOMIC DNA]</scope>
    <source>
        <strain evidence="10 11">2789STDY5834880</strain>
    </source>
</reference>
<feature type="modified residue" description="3-oxoalanine (Ser)" evidence="7">
    <location>
        <position position="88"/>
    </location>
</feature>
<dbReference type="GO" id="GO:0004065">
    <property type="term" value="F:arylsulfatase activity"/>
    <property type="evidence" value="ECO:0007669"/>
    <property type="project" value="UniProtKB-EC"/>
</dbReference>
<dbReference type="InterPro" id="IPR024607">
    <property type="entry name" value="Sulfatase_CS"/>
</dbReference>
<evidence type="ECO:0000256" key="3">
    <source>
        <dbReference type="ARBA" id="ARBA00022723"/>
    </source>
</evidence>
<comment type="cofactor">
    <cofactor evidence="1">
        <name>Ca(2+)</name>
        <dbReference type="ChEBI" id="CHEBI:29108"/>
    </cofactor>
</comment>
<feature type="domain" description="Sulfatase N-terminal" evidence="9">
    <location>
        <begin position="34"/>
        <end position="393"/>
    </location>
</feature>
<organism evidence="10 11">
    <name type="scientific">Bacteroides caccae</name>
    <dbReference type="NCBI Taxonomy" id="47678"/>
    <lineage>
        <taxon>Bacteria</taxon>
        <taxon>Pseudomonadati</taxon>
        <taxon>Bacteroidota</taxon>
        <taxon>Bacteroidia</taxon>
        <taxon>Bacteroidales</taxon>
        <taxon>Bacteroidaceae</taxon>
        <taxon>Bacteroides</taxon>
    </lineage>
</organism>
<dbReference type="STRING" id="47678.ERS852494_00673"/>
<dbReference type="PANTHER" id="PTHR42693">
    <property type="entry name" value="ARYLSULFATASE FAMILY MEMBER"/>
    <property type="match status" value="1"/>
</dbReference>
<feature type="chain" id="PRO_5008023551" evidence="8">
    <location>
        <begin position="22"/>
        <end position="518"/>
    </location>
</feature>
<dbReference type="AlphaFoldDB" id="A0A174HMF8"/>
<evidence type="ECO:0000256" key="2">
    <source>
        <dbReference type="ARBA" id="ARBA00008779"/>
    </source>
</evidence>
<dbReference type="InterPro" id="IPR000917">
    <property type="entry name" value="Sulfatase_N"/>
</dbReference>
<dbReference type="Proteomes" id="UP000095657">
    <property type="component" value="Unassembled WGS sequence"/>
</dbReference>
<evidence type="ECO:0000256" key="4">
    <source>
        <dbReference type="ARBA" id="ARBA00022729"/>
    </source>
</evidence>
<evidence type="ECO:0000313" key="10">
    <source>
        <dbReference type="EMBL" id="CUO74065.1"/>
    </source>
</evidence>
<dbReference type="GO" id="GO:0046872">
    <property type="term" value="F:metal ion binding"/>
    <property type="evidence" value="ECO:0007669"/>
    <property type="project" value="UniProtKB-KW"/>
</dbReference>
<dbReference type="CDD" id="cd16144">
    <property type="entry name" value="ARS_like"/>
    <property type="match status" value="1"/>
</dbReference>